<evidence type="ECO:0008006" key="3">
    <source>
        <dbReference type="Google" id="ProtNLM"/>
    </source>
</evidence>
<name>A0AAV4QDR9_CAEEX</name>
<proteinExistence type="predicted"/>
<dbReference type="AlphaFoldDB" id="A0AAV4QDR9"/>
<dbReference type="EMBL" id="BPLR01006048">
    <property type="protein sequence ID" value="GIY07096.1"/>
    <property type="molecule type" value="Genomic_DNA"/>
</dbReference>
<dbReference type="Proteomes" id="UP001054945">
    <property type="component" value="Unassembled WGS sequence"/>
</dbReference>
<keyword evidence="2" id="KW-1185">Reference proteome</keyword>
<evidence type="ECO:0000313" key="1">
    <source>
        <dbReference type="EMBL" id="GIY07096.1"/>
    </source>
</evidence>
<accession>A0AAV4QDR9</accession>
<organism evidence="1 2">
    <name type="scientific">Caerostris extrusa</name>
    <name type="common">Bark spider</name>
    <name type="synonym">Caerostris bankana</name>
    <dbReference type="NCBI Taxonomy" id="172846"/>
    <lineage>
        <taxon>Eukaryota</taxon>
        <taxon>Metazoa</taxon>
        <taxon>Ecdysozoa</taxon>
        <taxon>Arthropoda</taxon>
        <taxon>Chelicerata</taxon>
        <taxon>Arachnida</taxon>
        <taxon>Araneae</taxon>
        <taxon>Araneomorphae</taxon>
        <taxon>Entelegynae</taxon>
        <taxon>Araneoidea</taxon>
        <taxon>Araneidae</taxon>
        <taxon>Caerostris</taxon>
    </lineage>
</organism>
<reference evidence="1 2" key="1">
    <citation type="submission" date="2021-06" db="EMBL/GenBank/DDBJ databases">
        <title>Caerostris extrusa draft genome.</title>
        <authorList>
            <person name="Kono N."/>
            <person name="Arakawa K."/>
        </authorList>
    </citation>
    <scope>NUCLEOTIDE SEQUENCE [LARGE SCALE GENOMIC DNA]</scope>
</reference>
<evidence type="ECO:0000313" key="2">
    <source>
        <dbReference type="Proteomes" id="UP001054945"/>
    </source>
</evidence>
<comment type="caution">
    <text evidence="1">The sequence shown here is derived from an EMBL/GenBank/DDBJ whole genome shotgun (WGS) entry which is preliminary data.</text>
</comment>
<sequence>MKASSASYLLALMAGVKNNKRKEERRNAFRGKTATLNPFRLQCSTTSKEEVWPVFPSHTNLMVFYRSLGGTLRCGACCAAECAMHSGMWKFLRLL</sequence>
<protein>
    <recommendedName>
        <fullName evidence="3">Secreted protein</fullName>
    </recommendedName>
</protein>
<gene>
    <name evidence="1" type="ORF">CEXT_694761</name>
</gene>